<accession>A0A1M7ZYW8</accession>
<evidence type="ECO:0000313" key="2">
    <source>
        <dbReference type="Proteomes" id="UP000184611"/>
    </source>
</evidence>
<sequence>MIKIMFKKNSLKRYQKGKKALKKKVQILEESFIFAVKQTTFHETRIRFQQQK</sequence>
<name>A0A1M7ZYW8_9FLAO</name>
<dbReference type="EMBL" id="FRYK01000004">
    <property type="protein sequence ID" value="SHO73807.1"/>
    <property type="molecule type" value="Genomic_DNA"/>
</dbReference>
<organism evidence="1 2">
    <name type="scientific">Flavobacterium cucumis</name>
    <dbReference type="NCBI Taxonomy" id="416016"/>
    <lineage>
        <taxon>Bacteria</taxon>
        <taxon>Pseudomonadati</taxon>
        <taxon>Bacteroidota</taxon>
        <taxon>Flavobacteriia</taxon>
        <taxon>Flavobacteriales</taxon>
        <taxon>Flavobacteriaceae</taxon>
        <taxon>Flavobacterium</taxon>
    </lineage>
</organism>
<dbReference type="AlphaFoldDB" id="A0A1M7ZYW8"/>
<gene>
    <name evidence="1" type="ORF">SAMN05443547_2180</name>
</gene>
<proteinExistence type="predicted"/>
<evidence type="ECO:0000313" key="1">
    <source>
        <dbReference type="EMBL" id="SHO73807.1"/>
    </source>
</evidence>
<dbReference type="RefSeq" id="WP_234977650.1">
    <property type="nucleotide sequence ID" value="NZ_CBCSEA010000007.1"/>
</dbReference>
<dbReference type="Proteomes" id="UP000184611">
    <property type="component" value="Unassembled WGS sequence"/>
</dbReference>
<keyword evidence="2" id="KW-1185">Reference proteome</keyword>
<protein>
    <submittedName>
        <fullName evidence="1">Uncharacterized protein</fullName>
    </submittedName>
</protein>
<dbReference type="STRING" id="416016.SAMN05443547_2180"/>
<reference evidence="2" key="1">
    <citation type="submission" date="2016-12" db="EMBL/GenBank/DDBJ databases">
        <authorList>
            <person name="Varghese N."/>
            <person name="Submissions S."/>
        </authorList>
    </citation>
    <scope>NUCLEOTIDE SEQUENCE [LARGE SCALE GENOMIC DNA]</scope>
    <source>
        <strain evidence="2">DSM 18830</strain>
    </source>
</reference>